<reference evidence="9" key="1">
    <citation type="submission" date="2025-08" db="UniProtKB">
        <authorList>
            <consortium name="Ensembl"/>
        </authorList>
    </citation>
    <scope>IDENTIFICATION</scope>
</reference>
<dbReference type="InterPro" id="IPR002558">
    <property type="entry name" value="ILWEQ_dom"/>
</dbReference>
<evidence type="ECO:0000256" key="4">
    <source>
        <dbReference type="ARBA" id="ARBA00023203"/>
    </source>
</evidence>
<dbReference type="GO" id="GO:0007015">
    <property type="term" value="P:actin filament organization"/>
    <property type="evidence" value="ECO:0007669"/>
    <property type="project" value="TreeGrafter"/>
</dbReference>
<keyword evidence="10" id="KW-1185">Reference proteome</keyword>
<feature type="domain" description="I/LWEQ" evidence="8">
    <location>
        <begin position="695"/>
        <end position="931"/>
    </location>
</feature>
<evidence type="ECO:0000259" key="8">
    <source>
        <dbReference type="PROSITE" id="PS50945"/>
    </source>
</evidence>
<sequence length="970" mass="108789">MNSIRQVPTRVKSRRVETNLGAEREHFDKQQLSSISKAINSTEAPVKEKHARRIILGTHREKGAYTFWSYALGLPLASSSILSWKFCHVLHKVLRDGHQNSLQDCMRHHSSLIEIGQLWGNLHDKYGQLVALYSKMLCTKMEFHVKHPEIRANLEVTDEVLERAAGTDINNVFQLTVEVFDYMDTELRVAETVLRQLNTSIAISTLTAGQCRLSPLIQVIQDCSHLYHFTVKLLFKLHSCLPADTLQGHRDRFHDQFHSLKNFFNKARDMQYFKRLIQIPKLPDSPPNFLHAASLAKHVKPVVVIPDEPQDDEDDDPEPLIENAFSLPQQFDIFDQTFGAPNGRFDDRDQQIEGLKRDVEMLRAELERVKAEAQRYITQLKSQINSLEAELEEQRAQKQRSLVENEQLRMELEATRRRNAEHESVQATFSEADSEDPPAPHPLIRRHSSTGLPVLRSHCPPDTLVFPQAGMELSGSMTSLQAEKERLMRSVSEKEAELSSLRQSALAEQSSLQVEREKSSRDLGNLQSMLQEKEQLKQKLLEEQFSLLQGTVSEAENIIQDAVAKLDDPLHVRCTSSPDYLVSRAEATLASIDHVKTGHAHFVKDMADAGALVRALTQFSHLAADTIVNGSATAHTAPVDHADRLTENCRSCAVQSLAYLKELKEQASVRRADPAAVRLIVQKILHLGQELRPKGSDVRQDELGDMVDKEMAATQAAIDEAVRRIDVSSPRLALSIFVNLCEYSSYRILFSCTDLMKVGNRPFQTFTEAITLGAATLKEFYARNSRWTEGLISASKAVGWGATQMVESADKVVLHTGKYEELIVCSHEIAASTAQLVAASKVKADRNSTRLTVLQQASRTVNEMAANVVASTRTGLENLEEKDTMDFSGMSLIKLKKEEMESQVKVLELESQLENERLRLGELRKKHYGIAGAALVSDDNGVLQQKPSVMKKPNLAQKPSLPPKSMVGPA</sequence>
<dbReference type="Pfam" id="PF01608">
    <property type="entry name" value="I_LWEQ"/>
    <property type="match status" value="1"/>
</dbReference>
<gene>
    <name evidence="9" type="primary">hip1rb</name>
</gene>
<dbReference type="GO" id="GO:0030136">
    <property type="term" value="C:clathrin-coated vesicle"/>
    <property type="evidence" value="ECO:0007669"/>
    <property type="project" value="TreeGrafter"/>
</dbReference>
<dbReference type="GO" id="GO:0032051">
    <property type="term" value="F:clathrin light chain binding"/>
    <property type="evidence" value="ECO:0007669"/>
    <property type="project" value="TreeGrafter"/>
</dbReference>
<dbReference type="SUPFAM" id="SSF109885">
    <property type="entry name" value="I/LWEQ domain"/>
    <property type="match status" value="1"/>
</dbReference>
<dbReference type="InterPro" id="IPR013809">
    <property type="entry name" value="ENTH"/>
</dbReference>
<comment type="similarity">
    <text evidence="2">Belongs to the SLA2 family.</text>
</comment>
<dbReference type="Gene3D" id="1.25.40.90">
    <property type="match status" value="1"/>
</dbReference>
<dbReference type="SMART" id="SM00307">
    <property type="entry name" value="ILWEQ"/>
    <property type="match status" value="1"/>
</dbReference>
<dbReference type="Gene3D" id="1.20.1410.10">
    <property type="entry name" value="I/LWEQ domain"/>
    <property type="match status" value="1"/>
</dbReference>
<keyword evidence="4" id="KW-0009">Actin-binding</keyword>
<dbReference type="InterPro" id="IPR011417">
    <property type="entry name" value="ANTH_dom"/>
</dbReference>
<evidence type="ECO:0000256" key="6">
    <source>
        <dbReference type="SAM" id="MobiDB-lite"/>
    </source>
</evidence>
<dbReference type="PANTHER" id="PTHR10407:SF10">
    <property type="entry name" value="HUNTINGTIN-INTERACTING PROTEIN 1-RELATED PROTEIN"/>
    <property type="match status" value="1"/>
</dbReference>
<feature type="region of interest" description="Disordered" evidence="6">
    <location>
        <begin position="414"/>
        <end position="440"/>
    </location>
</feature>
<evidence type="ECO:0000256" key="5">
    <source>
        <dbReference type="SAM" id="Coils"/>
    </source>
</evidence>
<feature type="domain" description="ENTH" evidence="7">
    <location>
        <begin position="23"/>
        <end position="151"/>
    </location>
</feature>
<evidence type="ECO:0000259" key="7">
    <source>
        <dbReference type="PROSITE" id="PS50942"/>
    </source>
</evidence>
<evidence type="ECO:0000256" key="1">
    <source>
        <dbReference type="ARBA" id="ARBA00004496"/>
    </source>
</evidence>
<evidence type="ECO:0000256" key="2">
    <source>
        <dbReference type="ARBA" id="ARBA00010135"/>
    </source>
</evidence>
<dbReference type="GO" id="GO:0035615">
    <property type="term" value="F:clathrin adaptor activity"/>
    <property type="evidence" value="ECO:0007669"/>
    <property type="project" value="TreeGrafter"/>
</dbReference>
<feature type="compositionally biased region" description="Polar residues" evidence="6">
    <location>
        <begin position="500"/>
        <end position="513"/>
    </location>
</feature>
<dbReference type="GO" id="GO:0080025">
    <property type="term" value="F:phosphatidylinositol-3,5-bisphosphate binding"/>
    <property type="evidence" value="ECO:0007669"/>
    <property type="project" value="TreeGrafter"/>
</dbReference>
<dbReference type="SMART" id="SM00273">
    <property type="entry name" value="ENTH"/>
    <property type="match status" value="1"/>
</dbReference>
<feature type="region of interest" description="Disordered" evidence="6">
    <location>
        <begin position="500"/>
        <end position="523"/>
    </location>
</feature>
<dbReference type="PROSITE" id="PS50945">
    <property type="entry name" value="I_LWEQ"/>
    <property type="match status" value="1"/>
</dbReference>
<dbReference type="GO" id="GO:0006897">
    <property type="term" value="P:endocytosis"/>
    <property type="evidence" value="ECO:0007669"/>
    <property type="project" value="UniProtKB-KW"/>
</dbReference>
<accession>A0A8C5FVF7</accession>
<proteinExistence type="inferred from homology"/>
<evidence type="ECO:0000313" key="9">
    <source>
        <dbReference type="Ensembl" id="ENSGMOP00000064112.1"/>
    </source>
</evidence>
<dbReference type="InterPro" id="IPR030224">
    <property type="entry name" value="Sla2_fam"/>
</dbReference>
<dbReference type="InterPro" id="IPR008942">
    <property type="entry name" value="ENTH_VHS"/>
</dbReference>
<dbReference type="PROSITE" id="PS50942">
    <property type="entry name" value="ENTH"/>
    <property type="match status" value="1"/>
</dbReference>
<dbReference type="Pfam" id="PF07651">
    <property type="entry name" value="ANTH"/>
    <property type="match status" value="1"/>
</dbReference>
<keyword evidence="5" id="KW-0175">Coiled coil</keyword>
<organism evidence="9 10">
    <name type="scientific">Gadus morhua</name>
    <name type="common">Atlantic cod</name>
    <dbReference type="NCBI Taxonomy" id="8049"/>
    <lineage>
        <taxon>Eukaryota</taxon>
        <taxon>Metazoa</taxon>
        <taxon>Chordata</taxon>
        <taxon>Craniata</taxon>
        <taxon>Vertebrata</taxon>
        <taxon>Euteleostomi</taxon>
        <taxon>Actinopterygii</taxon>
        <taxon>Neopterygii</taxon>
        <taxon>Teleostei</taxon>
        <taxon>Neoteleostei</taxon>
        <taxon>Acanthomorphata</taxon>
        <taxon>Zeiogadaria</taxon>
        <taxon>Gadariae</taxon>
        <taxon>Gadiformes</taxon>
        <taxon>Gadoidei</taxon>
        <taxon>Gadidae</taxon>
        <taxon>Gadus</taxon>
    </lineage>
</organism>
<dbReference type="GO" id="GO:0051015">
    <property type="term" value="F:actin filament binding"/>
    <property type="evidence" value="ECO:0007669"/>
    <property type="project" value="TreeGrafter"/>
</dbReference>
<evidence type="ECO:0000313" key="10">
    <source>
        <dbReference type="Proteomes" id="UP000694546"/>
    </source>
</evidence>
<dbReference type="SUPFAM" id="SSF48464">
    <property type="entry name" value="ENTH/VHS domain"/>
    <property type="match status" value="1"/>
</dbReference>
<protein>
    <recommendedName>
        <fullName evidence="11">Huntingtin interacting protein 1 related</fullName>
    </recommendedName>
</protein>
<feature type="compositionally biased region" description="Basic and acidic residues" evidence="6">
    <location>
        <begin position="414"/>
        <end position="424"/>
    </location>
</feature>
<dbReference type="Gene3D" id="1.20.5.1700">
    <property type="match status" value="1"/>
</dbReference>
<dbReference type="AlphaFoldDB" id="A0A8C5FVF7"/>
<feature type="coiled-coil region" evidence="5">
    <location>
        <begin position="890"/>
        <end position="926"/>
    </location>
</feature>
<reference evidence="9" key="2">
    <citation type="submission" date="2025-09" db="UniProtKB">
        <authorList>
            <consortium name="Ensembl"/>
        </authorList>
    </citation>
    <scope>IDENTIFICATION</scope>
</reference>
<name>A0A8C5FVF7_GADMO</name>
<dbReference type="GeneTree" id="ENSGT00940000153594"/>
<dbReference type="Ensembl" id="ENSGMOT00000028137.1">
    <property type="protein sequence ID" value="ENSGMOP00000064112.1"/>
    <property type="gene ID" value="ENSGMOG00000012128.2"/>
</dbReference>
<dbReference type="InterPro" id="IPR035964">
    <property type="entry name" value="I/LWEQ_dom_sf"/>
</dbReference>
<evidence type="ECO:0008006" key="11">
    <source>
        <dbReference type="Google" id="ProtNLM"/>
    </source>
</evidence>
<keyword evidence="3" id="KW-0963">Cytoplasm</keyword>
<dbReference type="Proteomes" id="UP000694546">
    <property type="component" value="Chromosome 6"/>
</dbReference>
<comment type="subcellular location">
    <subcellularLocation>
        <location evidence="1">Cytoplasm</location>
    </subcellularLocation>
</comment>
<dbReference type="PANTHER" id="PTHR10407">
    <property type="entry name" value="HUNTINGTIN INTERACTING PROTEIN 1"/>
    <property type="match status" value="1"/>
</dbReference>
<dbReference type="GO" id="GO:0048268">
    <property type="term" value="P:clathrin coat assembly"/>
    <property type="evidence" value="ECO:0007669"/>
    <property type="project" value="TreeGrafter"/>
</dbReference>
<dbReference type="GO" id="GO:0043325">
    <property type="term" value="F:phosphatidylinositol-3,4-bisphosphate binding"/>
    <property type="evidence" value="ECO:0007669"/>
    <property type="project" value="TreeGrafter"/>
</dbReference>
<feature type="region of interest" description="Disordered" evidence="6">
    <location>
        <begin position="948"/>
        <end position="970"/>
    </location>
</feature>
<dbReference type="GO" id="GO:0030864">
    <property type="term" value="C:cortical actin cytoskeleton"/>
    <property type="evidence" value="ECO:0007669"/>
    <property type="project" value="TreeGrafter"/>
</dbReference>
<evidence type="ECO:0000256" key="3">
    <source>
        <dbReference type="ARBA" id="ARBA00022490"/>
    </source>
</evidence>